<dbReference type="SUPFAM" id="SSF48371">
    <property type="entry name" value="ARM repeat"/>
    <property type="match status" value="1"/>
</dbReference>
<sequence>MAVKDLVEGLKEAEGEKLAARCVALVEFARYAYEVFEERSDVVVERLVRRVVNVPVLDETPSTDEDDNAEEWYEDPTDIPPLLWAKISTLKLLRHRCLNAAFAATLASRSANGNAAGGGDKEKAKEKAEKIVGPVIKMLQALMMFEGGMSEGVQEEMEIYSGVVMSNFLKLVLTIQDTCYGVRSTFLNKLIVLFMGKKLPPPFGVIFFLTVHDPEEEVKTSAALCVRSLLKKLPAAQRVEYFELLFVRLLHTLAHHPDFSTEHEDLLDLAKYIQFYLDLVATSENVGLLYHLASKGKTVRDHSSFTHSENFYMLCELSQDLIKARAAVHSWSIQSYPGKVRMPPDILRPLPNAEAANRILKTAFLPDETREWVATLTNQHPSKSSGQKRERKATVSSTAATGEKMEAGSTASTGKRKSRSGGGGGKATNGGGTKRSRRSKGKDRWDSDDNDEEEDEEDEEVVEEDEEQEEQVVDEEEEEAEDGSDIDMEDVDVKGKGKGKGRARAKAAPKTKAKAKASSSKSGTVTKAKTSAAKPKSKSKSKEEQDEDDLEAREAKGLRVSARTRAKAQASRKRPRLDESTDEDGGDDSERMET</sequence>
<feature type="compositionally biased region" description="Low complexity" evidence="1">
    <location>
        <begin position="516"/>
        <end position="534"/>
    </location>
</feature>
<protein>
    <submittedName>
        <fullName evidence="2">Uncharacterized protein</fullName>
    </submittedName>
</protein>
<evidence type="ECO:0000256" key="1">
    <source>
        <dbReference type="SAM" id="MobiDB-lite"/>
    </source>
</evidence>
<name>A0AAD5W418_9AGAR</name>
<feature type="compositionally biased region" description="Basic residues" evidence="1">
    <location>
        <begin position="562"/>
        <end position="575"/>
    </location>
</feature>
<feature type="compositionally biased region" description="Gly residues" evidence="1">
    <location>
        <begin position="420"/>
        <end position="433"/>
    </location>
</feature>
<feature type="compositionally biased region" description="Acidic residues" evidence="1">
    <location>
        <begin position="448"/>
        <end position="490"/>
    </location>
</feature>
<comment type="caution">
    <text evidence="2">The sequence shown here is derived from an EMBL/GenBank/DDBJ whole genome shotgun (WGS) entry which is preliminary data.</text>
</comment>
<evidence type="ECO:0000313" key="2">
    <source>
        <dbReference type="EMBL" id="KAJ3576722.1"/>
    </source>
</evidence>
<feature type="compositionally biased region" description="Basic residues" evidence="1">
    <location>
        <begin position="496"/>
        <end position="515"/>
    </location>
</feature>
<dbReference type="AlphaFoldDB" id="A0AAD5W418"/>
<proteinExistence type="predicted"/>
<dbReference type="Pfam" id="PF20168">
    <property type="entry name" value="PDS5"/>
    <property type="match status" value="1"/>
</dbReference>
<keyword evidence="3" id="KW-1185">Reference proteome</keyword>
<dbReference type="EMBL" id="JANIEX010000006">
    <property type="protein sequence ID" value="KAJ3576722.1"/>
    <property type="molecule type" value="Genomic_DNA"/>
</dbReference>
<dbReference type="Proteomes" id="UP001213000">
    <property type="component" value="Unassembled WGS sequence"/>
</dbReference>
<feature type="region of interest" description="Disordered" evidence="1">
    <location>
        <begin position="377"/>
        <end position="594"/>
    </location>
</feature>
<dbReference type="InterPro" id="IPR016024">
    <property type="entry name" value="ARM-type_fold"/>
</dbReference>
<accession>A0AAD5W418</accession>
<reference evidence="2" key="1">
    <citation type="submission" date="2022-07" db="EMBL/GenBank/DDBJ databases">
        <title>Genome Sequence of Leucocoprinus birnbaumii.</title>
        <authorList>
            <person name="Buettner E."/>
        </authorList>
    </citation>
    <scope>NUCLEOTIDE SEQUENCE</scope>
    <source>
        <strain evidence="2">VT141</strain>
    </source>
</reference>
<evidence type="ECO:0000313" key="3">
    <source>
        <dbReference type="Proteomes" id="UP001213000"/>
    </source>
</evidence>
<organism evidence="2 3">
    <name type="scientific">Leucocoprinus birnbaumii</name>
    <dbReference type="NCBI Taxonomy" id="56174"/>
    <lineage>
        <taxon>Eukaryota</taxon>
        <taxon>Fungi</taxon>
        <taxon>Dikarya</taxon>
        <taxon>Basidiomycota</taxon>
        <taxon>Agaricomycotina</taxon>
        <taxon>Agaricomycetes</taxon>
        <taxon>Agaricomycetidae</taxon>
        <taxon>Agaricales</taxon>
        <taxon>Agaricineae</taxon>
        <taxon>Agaricaceae</taxon>
        <taxon>Leucocoprinus</taxon>
    </lineage>
</organism>
<gene>
    <name evidence="2" type="ORF">NP233_g231</name>
</gene>